<dbReference type="Pfam" id="PF02459">
    <property type="entry name" value="Adeno_terminal"/>
    <property type="match status" value="1"/>
</dbReference>
<dbReference type="EMBL" id="KP144329">
    <property type="protein sequence ID" value="ALB78139.1"/>
    <property type="molecule type" value="Genomic_DNA"/>
</dbReference>
<evidence type="ECO:0000256" key="4">
    <source>
        <dbReference type="ARBA" id="ARBA00023109"/>
    </source>
</evidence>
<feature type="region of interest" description="Disordered" evidence="7">
    <location>
        <begin position="372"/>
        <end position="392"/>
    </location>
</feature>
<sequence length="619" mass="72610">MLLVYLYLTALISKWIASERQMSFFQINNYARLTNQEEDTIRFMHLTQYTDQANIPMFLKTIPGLKWCSRFFNYQIKMLENLAPQGPAVQDPPLNGLPTPHLLIGYAYLFNVNNNYRFSQRTYTRLTYEIDQGATRRPRNFWTILSDCSYSIDTSNVAMLSGPNFEANFLEIQDDIIMQRIRADIESRENIQGRGISLQPEAIENITLQESLNNHHITTLNDFISGNNFALQQRYEYETDKDLNTLTAINSVVKLIAKFLYDWKFNPNKTYIPLQENLFQDLQAKYQNWQPEIDQNFSKCFVLALNALDSKFPTWIKNIKGGARLRSGTRTDLPFLRQRENQRAITENMRRNRGQIVQRFIDSLPLIRRIRRPPQIPEEEEEDAGEGPSEVREEEEEAMLGNEILRILQLVLNDLRLELSPAAREHEIFTFGTQFYNTLTRANEEGRITPEYIRRFFFYFFIMEHISSTLFYYHALLNLNVLFRRYVNFQYVQVIITGRDTSGNVNLHRVWTNNNISPFLRIFRTIIRDILTICDRRPDSIETAIEEEDLLSSLSHRPESGDPNDLINQARLNESLVHTVQIAFKIKPIGLVTTATNRQIIANATQVRSQEMRRLRQPR</sequence>
<keyword evidence="2" id="KW-1048">Host nucleus</keyword>
<protein>
    <submittedName>
        <fullName evidence="9">Terminal protein</fullName>
    </submittedName>
</protein>
<evidence type="ECO:0000313" key="10">
    <source>
        <dbReference type="Proteomes" id="UP000150550"/>
    </source>
</evidence>
<evidence type="ECO:0000256" key="5">
    <source>
        <dbReference type="ARBA" id="ARBA00023124"/>
    </source>
</evidence>
<evidence type="ECO:0000256" key="6">
    <source>
        <dbReference type="ARBA" id="ARBA00023125"/>
    </source>
</evidence>
<evidence type="ECO:0000256" key="8">
    <source>
        <dbReference type="SAM" id="Phobius"/>
    </source>
</evidence>
<dbReference type="KEGG" id="vg:39105695"/>
<evidence type="ECO:0000256" key="2">
    <source>
        <dbReference type="ARBA" id="ARBA00022562"/>
    </source>
</evidence>
<accession>A0A161CB83</accession>
<evidence type="ECO:0000313" key="9">
    <source>
        <dbReference type="EMBL" id="ALB78139.1"/>
    </source>
</evidence>
<proteinExistence type="predicted"/>
<keyword evidence="8" id="KW-0472">Membrane</keyword>
<dbReference type="InterPro" id="IPR003391">
    <property type="entry name" value="Adeno_preterminal"/>
</dbReference>
<keyword evidence="5" id="KW-0190">Covalent protein-DNA linkage</keyword>
<dbReference type="GO" id="GO:0003677">
    <property type="term" value="F:DNA binding"/>
    <property type="evidence" value="ECO:0007669"/>
    <property type="project" value="UniProtKB-KW"/>
</dbReference>
<evidence type="ECO:0000256" key="3">
    <source>
        <dbReference type="ARBA" id="ARBA00022705"/>
    </source>
</evidence>
<organism evidence="9 10">
    <name type="scientific">Chinstrap penguin adenovirus 2</name>
    <dbReference type="NCBI Taxonomy" id="1434088"/>
    <lineage>
        <taxon>Viruses</taxon>
        <taxon>Varidnaviria</taxon>
        <taxon>Bamfordvirae</taxon>
        <taxon>Preplasmiviricota</taxon>
        <taxon>Polisuviricotina</taxon>
        <taxon>Pharingeaviricetes</taxon>
        <taxon>Rowavirales</taxon>
        <taxon>Adenoviridae</taxon>
        <taxon>Siadenovirus</taxon>
        <taxon>Siadenovirus spheniscidae</taxon>
        <taxon>Penguin siadenovirus A</taxon>
    </lineage>
</organism>
<dbReference type="GO" id="GO:0006260">
    <property type="term" value="P:DNA replication"/>
    <property type="evidence" value="ECO:0007669"/>
    <property type="project" value="UniProtKB-KW"/>
</dbReference>
<name>A0A161CB83_9ADEN</name>
<evidence type="ECO:0000256" key="7">
    <source>
        <dbReference type="SAM" id="MobiDB-lite"/>
    </source>
</evidence>
<gene>
    <name evidence="9" type="ORF">CSPAdV-2_gp04</name>
</gene>
<keyword evidence="4" id="KW-1194">Viral DNA replication</keyword>
<evidence type="ECO:0000256" key="1">
    <source>
        <dbReference type="ARBA" id="ARBA00022553"/>
    </source>
</evidence>
<keyword evidence="3" id="KW-0235">DNA replication</keyword>
<keyword evidence="8" id="KW-1133">Transmembrane helix</keyword>
<dbReference type="Proteomes" id="UP000150550">
    <property type="component" value="Segment"/>
</dbReference>
<dbReference type="GO" id="GO:0039693">
    <property type="term" value="P:viral DNA genome replication"/>
    <property type="evidence" value="ECO:0007669"/>
    <property type="project" value="UniProtKB-KW"/>
</dbReference>
<keyword evidence="1" id="KW-0597">Phosphoprotein</keyword>
<feature type="transmembrane region" description="Helical" evidence="8">
    <location>
        <begin position="456"/>
        <end position="476"/>
    </location>
</feature>
<keyword evidence="10" id="KW-1185">Reference proteome</keyword>
<keyword evidence="6" id="KW-0238">DNA-binding</keyword>
<keyword evidence="8" id="KW-0812">Transmembrane</keyword>
<reference evidence="9 10" key="1">
    <citation type="submission" date="2014-11" db="EMBL/GenBank/DDBJ databases">
        <title>Analysis of complete genome sequence of novel adenoviruses in Antarctic penguin.</title>
        <authorList>
            <person name="Lee S.-Y."/>
            <person name="Song J.-W."/>
        </authorList>
    </citation>
    <scope>NUCLEOTIDE SEQUENCE [LARGE SCALE GENOMIC DNA]</scope>
    <source>
        <strain evidence="9">CSPAdV_2</strain>
    </source>
</reference>